<sequence>MNTKPAHDPGLPRSVAWYRSPGVIAGLMLAAIALFFLLREHWAHVSGNWVYLILLLCPLMHLFGHGGHHGGHRSNDTDSEKR</sequence>
<keyword evidence="1" id="KW-0472">Membrane</keyword>
<dbReference type="Proteomes" id="UP000185739">
    <property type="component" value="Chromosome"/>
</dbReference>
<evidence type="ECO:0008006" key="5">
    <source>
        <dbReference type="Google" id="ProtNLM"/>
    </source>
</evidence>
<name>A0A1H5YJ16_9RHOO</name>
<evidence type="ECO:0000313" key="4">
    <source>
        <dbReference type="Proteomes" id="UP000185739"/>
    </source>
</evidence>
<organism evidence="2 4">
    <name type="scientific">Thauera chlorobenzoica</name>
    <dbReference type="NCBI Taxonomy" id="96773"/>
    <lineage>
        <taxon>Bacteria</taxon>
        <taxon>Pseudomonadati</taxon>
        <taxon>Pseudomonadota</taxon>
        <taxon>Betaproteobacteria</taxon>
        <taxon>Rhodocyclales</taxon>
        <taxon>Zoogloeaceae</taxon>
        <taxon>Thauera</taxon>
    </lineage>
</organism>
<dbReference type="EMBL" id="CP018839">
    <property type="protein sequence ID" value="APR05908.1"/>
    <property type="molecule type" value="Genomic_DNA"/>
</dbReference>
<proteinExistence type="predicted"/>
<dbReference type="Pfam" id="PF11666">
    <property type="entry name" value="DUF2933"/>
    <property type="match status" value="1"/>
</dbReference>
<gene>
    <name evidence="2" type="ORF">Tchl_0177</name>
    <name evidence="3" type="ORF">Tchl_3095</name>
</gene>
<evidence type="ECO:0000313" key="2">
    <source>
        <dbReference type="EMBL" id="APR03050.1"/>
    </source>
</evidence>
<feature type="transmembrane region" description="Helical" evidence="1">
    <location>
        <begin position="49"/>
        <end position="67"/>
    </location>
</feature>
<dbReference type="RefSeq" id="WP_012586265.1">
    <property type="nucleotide sequence ID" value="NZ_CP018839.1"/>
</dbReference>
<keyword evidence="1" id="KW-0812">Transmembrane</keyword>
<keyword evidence="4" id="KW-1185">Reference proteome</keyword>
<keyword evidence="1" id="KW-1133">Transmembrane helix</keyword>
<dbReference type="KEGG" id="tcl:Tchl_0177"/>
<feature type="transmembrane region" description="Helical" evidence="1">
    <location>
        <begin position="16"/>
        <end position="37"/>
    </location>
</feature>
<evidence type="ECO:0000313" key="3">
    <source>
        <dbReference type="EMBL" id="APR05908.1"/>
    </source>
</evidence>
<evidence type="ECO:0000256" key="1">
    <source>
        <dbReference type="SAM" id="Phobius"/>
    </source>
</evidence>
<protein>
    <recommendedName>
        <fullName evidence="5">DUF2933 domain-containing protein</fullName>
    </recommendedName>
</protein>
<dbReference type="KEGG" id="tcl:Tchl_3095"/>
<reference evidence="2 4" key="1">
    <citation type="submission" date="2016-12" db="EMBL/GenBank/DDBJ databases">
        <title>Complete genome sequence of Thauera chlorobenzoica, a Betaproteobacterium degrading haloaromatics anaerobically to CO2 and halides.</title>
        <authorList>
            <person name="Goris T."/>
            <person name="Mergelsberg M."/>
            <person name="Boll M."/>
        </authorList>
    </citation>
    <scope>NUCLEOTIDE SEQUENCE [LARGE SCALE GENOMIC DNA]</scope>
    <source>
        <strain evidence="2 4">3CB1</strain>
    </source>
</reference>
<dbReference type="STRING" id="96773.Tchl_0177"/>
<accession>A0A1H5YJ16</accession>
<dbReference type="InterPro" id="IPR021682">
    <property type="entry name" value="DUF2933"/>
</dbReference>
<dbReference type="EMBL" id="CP018839">
    <property type="protein sequence ID" value="APR03050.1"/>
    <property type="molecule type" value="Genomic_DNA"/>
</dbReference>
<dbReference type="AlphaFoldDB" id="A0A1H5YJ16"/>